<comment type="caution">
    <text evidence="13">The sequence shown here is derived from an EMBL/GenBank/DDBJ whole genome shotgun (WGS) entry which is preliminary data.</text>
</comment>
<proteinExistence type="inferred from homology"/>
<organism evidence="13 14">
    <name type="scientific">Olsenella profusa F0195</name>
    <dbReference type="NCBI Taxonomy" id="1125712"/>
    <lineage>
        <taxon>Bacteria</taxon>
        <taxon>Bacillati</taxon>
        <taxon>Actinomycetota</taxon>
        <taxon>Coriobacteriia</taxon>
        <taxon>Coriobacteriales</taxon>
        <taxon>Atopobiaceae</taxon>
        <taxon>Olsenella</taxon>
    </lineage>
</organism>
<accession>U2T5P2</accession>
<dbReference type="Proteomes" id="UP000016638">
    <property type="component" value="Unassembled WGS sequence"/>
</dbReference>
<dbReference type="GO" id="GO:0050605">
    <property type="term" value="F:superoxide reductase activity"/>
    <property type="evidence" value="ECO:0007669"/>
    <property type="project" value="UniProtKB-EC"/>
</dbReference>
<dbReference type="RefSeq" id="WP_021726238.1">
    <property type="nucleotide sequence ID" value="NZ_AWEZ01000045.1"/>
</dbReference>
<dbReference type="InterPro" id="IPR004462">
    <property type="entry name" value="Desulfoferrodoxin_N"/>
</dbReference>
<dbReference type="SUPFAM" id="SSF57802">
    <property type="entry name" value="Rubredoxin-like"/>
    <property type="match status" value="1"/>
</dbReference>
<evidence type="ECO:0000256" key="3">
    <source>
        <dbReference type="ARBA" id="ARBA00014839"/>
    </source>
</evidence>
<evidence type="ECO:0000256" key="8">
    <source>
        <dbReference type="ARBA" id="ARBA00024690"/>
    </source>
</evidence>
<dbReference type="EC" id="1.15.1.2" evidence="2"/>
<feature type="domain" description="Desulfoferrodoxin N-terminal" evidence="12">
    <location>
        <begin position="6"/>
        <end position="35"/>
    </location>
</feature>
<evidence type="ECO:0000259" key="12">
    <source>
        <dbReference type="Pfam" id="PF06397"/>
    </source>
</evidence>
<evidence type="ECO:0000256" key="6">
    <source>
        <dbReference type="ARBA" id="ARBA00022982"/>
    </source>
</evidence>
<dbReference type="SUPFAM" id="SSF49367">
    <property type="entry name" value="Superoxide reductase-like"/>
    <property type="match status" value="1"/>
</dbReference>
<evidence type="ECO:0000313" key="13">
    <source>
        <dbReference type="EMBL" id="ERL08369.1"/>
    </source>
</evidence>
<gene>
    <name evidence="13" type="ORF">HMPREF1316_0069</name>
</gene>
<dbReference type="AlphaFoldDB" id="U2T5P2"/>
<comment type="similarity">
    <text evidence="1">Belongs to the desulfoferrodoxin family.</text>
</comment>
<dbReference type="InterPro" id="IPR036073">
    <property type="entry name" value="Desulfoferrodoxin_Fe-bd_dom_sf"/>
</dbReference>
<dbReference type="NCBIfam" id="TIGR00332">
    <property type="entry name" value="neela_ferrous"/>
    <property type="match status" value="1"/>
</dbReference>
<dbReference type="Gene3D" id="2.60.40.730">
    <property type="entry name" value="SOR catalytic domain"/>
    <property type="match status" value="1"/>
</dbReference>
<evidence type="ECO:0000256" key="10">
    <source>
        <dbReference type="ARBA" id="ARBA00047448"/>
    </source>
</evidence>
<dbReference type="InterPro" id="IPR002742">
    <property type="entry name" value="Desulfoferrodoxin_Fe-bd_dom"/>
</dbReference>
<evidence type="ECO:0000256" key="9">
    <source>
        <dbReference type="ARBA" id="ARBA00031398"/>
    </source>
</evidence>
<keyword evidence="14" id="KW-1185">Reference proteome</keyword>
<dbReference type="NCBIfam" id="TIGR00319">
    <property type="entry name" value="desulf_FeS4"/>
    <property type="match status" value="1"/>
</dbReference>
<keyword evidence="7" id="KW-0408">Iron</keyword>
<evidence type="ECO:0000256" key="7">
    <source>
        <dbReference type="ARBA" id="ARBA00023004"/>
    </source>
</evidence>
<dbReference type="PATRIC" id="fig|1125712.3.peg.1203"/>
<feature type="domain" description="Desulfoferrodoxin ferrous iron-binding" evidence="11">
    <location>
        <begin position="41"/>
        <end position="125"/>
    </location>
</feature>
<comment type="function">
    <text evidence="8">Catalyzes the one-electron reduction of superoxide anion radical to hydrogen peroxide at a nonheme ferrous iron center. Plays a fundamental role in case of oxidative stress via its superoxide detoxification activity.</text>
</comment>
<protein>
    <recommendedName>
        <fullName evidence="3">Desulfoferrodoxin</fullName>
        <ecNumber evidence="2">1.15.1.2</ecNumber>
    </recommendedName>
    <alternativeName>
        <fullName evidence="9">Superoxide reductase</fullName>
    </alternativeName>
</protein>
<dbReference type="Pfam" id="PF06397">
    <property type="entry name" value="Desulfoferrod_N"/>
    <property type="match status" value="1"/>
</dbReference>
<dbReference type="eggNOG" id="COG2033">
    <property type="taxonomic scope" value="Bacteria"/>
</dbReference>
<comment type="catalytic activity">
    <reaction evidence="10">
        <text>reduced [rubredoxin] + superoxide + 2 H(+) = oxidized [rubredoxin] + H2O2</text>
        <dbReference type="Rhea" id="RHEA:21324"/>
        <dbReference type="Rhea" id="RHEA-COMP:10302"/>
        <dbReference type="Rhea" id="RHEA-COMP:10303"/>
        <dbReference type="ChEBI" id="CHEBI:15378"/>
        <dbReference type="ChEBI" id="CHEBI:16240"/>
        <dbReference type="ChEBI" id="CHEBI:18421"/>
        <dbReference type="ChEBI" id="CHEBI:29033"/>
        <dbReference type="ChEBI" id="CHEBI:29034"/>
        <dbReference type="EC" id="1.15.1.2"/>
    </reaction>
</comment>
<name>U2T5P2_9ACTN</name>
<evidence type="ECO:0000313" key="14">
    <source>
        <dbReference type="Proteomes" id="UP000016638"/>
    </source>
</evidence>
<keyword evidence="4" id="KW-0813">Transport</keyword>
<reference evidence="13 14" key="1">
    <citation type="submission" date="2013-08" db="EMBL/GenBank/DDBJ databases">
        <authorList>
            <person name="Durkin A.S."/>
            <person name="Haft D.R."/>
            <person name="McCorrison J."/>
            <person name="Torralba M."/>
            <person name="Gillis M."/>
            <person name="Haft D.H."/>
            <person name="Methe B."/>
            <person name="Sutton G."/>
            <person name="Nelson K.E."/>
        </authorList>
    </citation>
    <scope>NUCLEOTIDE SEQUENCE [LARGE SCALE GENOMIC DNA]</scope>
    <source>
        <strain evidence="13 14">F0195</strain>
    </source>
</reference>
<dbReference type="Pfam" id="PF01880">
    <property type="entry name" value="Desulfoferrodox"/>
    <property type="match status" value="1"/>
</dbReference>
<evidence type="ECO:0000259" key="11">
    <source>
        <dbReference type="Pfam" id="PF01880"/>
    </source>
</evidence>
<dbReference type="InterPro" id="IPR051233">
    <property type="entry name" value="Desulfoferrodoxin_SOR"/>
</dbReference>
<dbReference type="EMBL" id="AWEZ01000045">
    <property type="protein sequence ID" value="ERL08369.1"/>
    <property type="molecule type" value="Genomic_DNA"/>
</dbReference>
<dbReference type="PANTHER" id="PTHR36541:SF1">
    <property type="entry name" value="SUPEROXIDE REDUCTASE-RELATED"/>
    <property type="match status" value="1"/>
</dbReference>
<sequence length="127" mass="13713">MSEPTFYRCNTCGNLVYVVNEGTCTPECCGEPMEELVADSTDAATEKHVPVIERSGETVTVKVGEIAHPMLEAHFIQWIALAYGEAVSFHHLEPGEEPVATFAGVPADAKVVAFEHCNLHGLWKAGA</sequence>
<dbReference type="STRING" id="1125712.HMPREF1316_0069"/>
<keyword evidence="6" id="KW-0249">Electron transport</keyword>
<evidence type="ECO:0000256" key="2">
    <source>
        <dbReference type="ARBA" id="ARBA00012679"/>
    </source>
</evidence>
<evidence type="ECO:0000256" key="5">
    <source>
        <dbReference type="ARBA" id="ARBA00022723"/>
    </source>
</evidence>
<evidence type="ECO:0000256" key="4">
    <source>
        <dbReference type="ARBA" id="ARBA00022448"/>
    </source>
</evidence>
<dbReference type="PANTHER" id="PTHR36541">
    <property type="entry name" value="SUPEROXIDE REDUCTASE-RELATED"/>
    <property type="match status" value="1"/>
</dbReference>
<evidence type="ECO:0000256" key="1">
    <source>
        <dbReference type="ARBA" id="ARBA00005941"/>
    </source>
</evidence>
<dbReference type="OrthoDB" id="9814936at2"/>
<keyword evidence="5" id="KW-0479">Metal-binding</keyword>
<dbReference type="GO" id="GO:0005506">
    <property type="term" value="F:iron ion binding"/>
    <property type="evidence" value="ECO:0007669"/>
    <property type="project" value="InterPro"/>
</dbReference>